<evidence type="ECO:0008006" key="4">
    <source>
        <dbReference type="Google" id="ProtNLM"/>
    </source>
</evidence>
<accession>A0A2S5TAX3</accession>
<feature type="transmembrane region" description="Helical" evidence="1">
    <location>
        <begin position="74"/>
        <end position="91"/>
    </location>
</feature>
<reference evidence="2 3" key="1">
    <citation type="submission" date="2018-02" db="EMBL/GenBank/DDBJ databases">
        <title>Genome sequencing of Solimonas sp. HR-BB.</title>
        <authorList>
            <person name="Lee Y."/>
            <person name="Jeon C.O."/>
        </authorList>
    </citation>
    <scope>NUCLEOTIDE SEQUENCE [LARGE SCALE GENOMIC DNA]</scope>
    <source>
        <strain evidence="2 3">HR-BB</strain>
    </source>
</reference>
<dbReference type="AlphaFoldDB" id="A0A2S5TAX3"/>
<dbReference type="EMBL" id="PSNW01000017">
    <property type="protein sequence ID" value="PPE72007.1"/>
    <property type="molecule type" value="Genomic_DNA"/>
</dbReference>
<organism evidence="2 3">
    <name type="scientific">Solimonas fluminis</name>
    <dbReference type="NCBI Taxonomy" id="2086571"/>
    <lineage>
        <taxon>Bacteria</taxon>
        <taxon>Pseudomonadati</taxon>
        <taxon>Pseudomonadota</taxon>
        <taxon>Gammaproteobacteria</taxon>
        <taxon>Nevskiales</taxon>
        <taxon>Nevskiaceae</taxon>
        <taxon>Solimonas</taxon>
    </lineage>
</organism>
<keyword evidence="1" id="KW-1133">Transmembrane helix</keyword>
<name>A0A2S5TAX3_9GAMM</name>
<feature type="transmembrane region" description="Helical" evidence="1">
    <location>
        <begin position="6"/>
        <end position="24"/>
    </location>
</feature>
<keyword evidence="1" id="KW-0812">Transmembrane</keyword>
<dbReference type="RefSeq" id="WP_104232318.1">
    <property type="nucleotide sequence ID" value="NZ_PSNW01000017.1"/>
</dbReference>
<dbReference type="OrthoDB" id="7068404at2"/>
<feature type="transmembrane region" description="Helical" evidence="1">
    <location>
        <begin position="36"/>
        <end position="54"/>
    </location>
</feature>
<feature type="transmembrane region" description="Helical" evidence="1">
    <location>
        <begin position="103"/>
        <end position="120"/>
    </location>
</feature>
<keyword evidence="3" id="KW-1185">Reference proteome</keyword>
<protein>
    <recommendedName>
        <fullName evidence="4">DUF2834 domain-containing protein</fullName>
    </recommendedName>
</protein>
<keyword evidence="1" id="KW-0472">Membrane</keyword>
<evidence type="ECO:0000313" key="3">
    <source>
        <dbReference type="Proteomes" id="UP000238220"/>
    </source>
</evidence>
<proteinExistence type="predicted"/>
<sequence length="135" mass="14652">MPPSMYSIAPLVAAAAFLIVLGFVSGRGSESRSAWTLTAALAAIFAAWSIHAVLEHGLKAVWDEHIRNAWANQIWFDLLLAIGTAYALLLPRARASGMRAFPWLLLIACTGSIGLLAMLARCQFLESNRRTRGEA</sequence>
<evidence type="ECO:0000256" key="1">
    <source>
        <dbReference type="SAM" id="Phobius"/>
    </source>
</evidence>
<comment type="caution">
    <text evidence="2">The sequence shown here is derived from an EMBL/GenBank/DDBJ whole genome shotgun (WGS) entry which is preliminary data.</text>
</comment>
<dbReference type="Proteomes" id="UP000238220">
    <property type="component" value="Unassembled WGS sequence"/>
</dbReference>
<evidence type="ECO:0000313" key="2">
    <source>
        <dbReference type="EMBL" id="PPE72007.1"/>
    </source>
</evidence>
<gene>
    <name evidence="2" type="ORF">C3942_20930</name>
</gene>